<dbReference type="InterPro" id="IPR011992">
    <property type="entry name" value="EF-hand-dom_pair"/>
</dbReference>
<accession>K1QU12</accession>
<dbReference type="GO" id="GO:0005509">
    <property type="term" value="F:calcium ion binding"/>
    <property type="evidence" value="ECO:0007669"/>
    <property type="project" value="InterPro"/>
</dbReference>
<evidence type="ECO:0000313" key="1">
    <source>
        <dbReference type="EMBL" id="EKC37118.1"/>
    </source>
</evidence>
<dbReference type="InterPro" id="IPR018247">
    <property type="entry name" value="EF_Hand_1_Ca_BS"/>
</dbReference>
<dbReference type="InterPro" id="IPR002048">
    <property type="entry name" value="EF_hand_dom"/>
</dbReference>
<dbReference type="PROSITE" id="PS00018">
    <property type="entry name" value="EF_HAND_1"/>
    <property type="match status" value="1"/>
</dbReference>
<protein>
    <submittedName>
        <fullName evidence="1">Uncharacterized protein</fullName>
    </submittedName>
</protein>
<dbReference type="PROSITE" id="PS50222">
    <property type="entry name" value="EF_HAND_2"/>
    <property type="match status" value="1"/>
</dbReference>
<name>K1QU12_MAGGI</name>
<dbReference type="InParanoid" id="K1QU12"/>
<reference evidence="1" key="1">
    <citation type="journal article" date="2012" name="Nature">
        <title>The oyster genome reveals stress adaptation and complexity of shell formation.</title>
        <authorList>
            <person name="Zhang G."/>
            <person name="Fang X."/>
            <person name="Guo X."/>
            <person name="Li L."/>
            <person name="Luo R."/>
            <person name="Xu F."/>
            <person name="Yang P."/>
            <person name="Zhang L."/>
            <person name="Wang X."/>
            <person name="Qi H."/>
            <person name="Xiong Z."/>
            <person name="Que H."/>
            <person name="Xie Y."/>
            <person name="Holland P.W."/>
            <person name="Paps J."/>
            <person name="Zhu Y."/>
            <person name="Wu F."/>
            <person name="Chen Y."/>
            <person name="Wang J."/>
            <person name="Peng C."/>
            <person name="Meng J."/>
            <person name="Yang L."/>
            <person name="Liu J."/>
            <person name="Wen B."/>
            <person name="Zhang N."/>
            <person name="Huang Z."/>
            <person name="Zhu Q."/>
            <person name="Feng Y."/>
            <person name="Mount A."/>
            <person name="Hedgecock D."/>
            <person name="Xu Z."/>
            <person name="Liu Y."/>
            <person name="Domazet-Loso T."/>
            <person name="Du Y."/>
            <person name="Sun X."/>
            <person name="Zhang S."/>
            <person name="Liu B."/>
            <person name="Cheng P."/>
            <person name="Jiang X."/>
            <person name="Li J."/>
            <person name="Fan D."/>
            <person name="Wang W."/>
            <person name="Fu W."/>
            <person name="Wang T."/>
            <person name="Wang B."/>
            <person name="Zhang J."/>
            <person name="Peng Z."/>
            <person name="Li Y."/>
            <person name="Li N."/>
            <person name="Wang J."/>
            <person name="Chen M."/>
            <person name="He Y."/>
            <person name="Tan F."/>
            <person name="Song X."/>
            <person name="Zheng Q."/>
            <person name="Huang R."/>
            <person name="Yang H."/>
            <person name="Du X."/>
            <person name="Chen L."/>
            <person name="Yang M."/>
            <person name="Gaffney P.M."/>
            <person name="Wang S."/>
            <person name="Luo L."/>
            <person name="She Z."/>
            <person name="Ming Y."/>
            <person name="Huang W."/>
            <person name="Zhang S."/>
            <person name="Huang B."/>
            <person name="Zhang Y."/>
            <person name="Qu T."/>
            <person name="Ni P."/>
            <person name="Miao G."/>
            <person name="Wang J."/>
            <person name="Wang Q."/>
            <person name="Steinberg C.E."/>
            <person name="Wang H."/>
            <person name="Li N."/>
            <person name="Qian L."/>
            <person name="Zhang G."/>
            <person name="Li Y."/>
            <person name="Yang H."/>
            <person name="Liu X."/>
            <person name="Wang J."/>
            <person name="Yin Y."/>
            <person name="Wang J."/>
        </authorList>
    </citation>
    <scope>NUCLEOTIDE SEQUENCE [LARGE SCALE GENOMIC DNA]</scope>
    <source>
        <strain evidence="1">05x7-T-G4-1.051#20</strain>
    </source>
</reference>
<dbReference type="Gene3D" id="1.10.238.10">
    <property type="entry name" value="EF-hand"/>
    <property type="match status" value="1"/>
</dbReference>
<dbReference type="AlphaFoldDB" id="K1QU12"/>
<dbReference type="HOGENOM" id="CLU_1476549_0_0_1"/>
<sequence length="183" mass="20427">MIAKPSLLPVFFLLALLVVAHAQWKGAADFKIGNKGPNLKLSLARDVGRWNFKGFGATDFRGGWSAGIGVAFKFKRSTGENSRKHVMCHFFVYDENNDGVITKEEMIGLFDDKTRGSNLYDDFNTTKENLGITKSDFYKRVASVIKGCDNDIQKSTHSDSFQKSWIVPTKKTESAVTYSSELP</sequence>
<proteinExistence type="predicted"/>
<gene>
    <name evidence="1" type="ORF">CGI_10028346</name>
</gene>
<dbReference type="EMBL" id="JH823235">
    <property type="protein sequence ID" value="EKC37118.1"/>
    <property type="molecule type" value="Genomic_DNA"/>
</dbReference>
<organism evidence="1">
    <name type="scientific">Magallana gigas</name>
    <name type="common">Pacific oyster</name>
    <name type="synonym">Crassostrea gigas</name>
    <dbReference type="NCBI Taxonomy" id="29159"/>
    <lineage>
        <taxon>Eukaryota</taxon>
        <taxon>Metazoa</taxon>
        <taxon>Spiralia</taxon>
        <taxon>Lophotrochozoa</taxon>
        <taxon>Mollusca</taxon>
        <taxon>Bivalvia</taxon>
        <taxon>Autobranchia</taxon>
        <taxon>Pteriomorphia</taxon>
        <taxon>Ostreida</taxon>
        <taxon>Ostreoidea</taxon>
        <taxon>Ostreidae</taxon>
        <taxon>Magallana</taxon>
    </lineage>
</organism>
<dbReference type="SUPFAM" id="SSF47473">
    <property type="entry name" value="EF-hand"/>
    <property type="match status" value="1"/>
</dbReference>